<dbReference type="RefSeq" id="WP_063499441.1">
    <property type="nucleotide sequence ID" value="NZ_CP014579.1"/>
</dbReference>
<evidence type="ECO:0000259" key="2">
    <source>
        <dbReference type="Pfam" id="PF04366"/>
    </source>
</evidence>
<dbReference type="STRING" id="1804984.AYM40_28445"/>
<dbReference type="AlphaFoldDB" id="A0A160FSU6"/>
<dbReference type="OrthoDB" id="198978at2"/>
<proteinExistence type="predicted"/>
<protein>
    <submittedName>
        <fullName evidence="3">Twin-arginine translocation pathway signal</fullName>
    </submittedName>
</protein>
<organism evidence="3 4">
    <name type="scientific">Paraburkholderia phytofirmans OLGA172</name>
    <dbReference type="NCBI Taxonomy" id="1417228"/>
    <lineage>
        <taxon>Bacteria</taxon>
        <taxon>Pseudomonadati</taxon>
        <taxon>Pseudomonadota</taxon>
        <taxon>Betaproteobacteria</taxon>
        <taxon>Burkholderiales</taxon>
        <taxon>Burkholderiaceae</taxon>
        <taxon>Paraburkholderia</taxon>
    </lineage>
</organism>
<reference evidence="3 4" key="1">
    <citation type="journal article" date="2016" name="Gene">
        <title>PacBio SMRT assembly of a complex multi-replicon genome reveals chlorocatechol degradative operon in a region of genome plasticity.</title>
        <authorList>
            <person name="Ricker N."/>
            <person name="Shen S.Y."/>
            <person name="Goordial J."/>
            <person name="Jin S."/>
            <person name="Fulthorpe R.R."/>
        </authorList>
    </citation>
    <scope>NUCLEOTIDE SEQUENCE [LARGE SCALE GENOMIC DNA]</scope>
    <source>
        <strain evidence="3 4">OLGA172</strain>
    </source>
</reference>
<dbReference type="Pfam" id="PF04366">
    <property type="entry name" value="Ysc84"/>
    <property type="match status" value="1"/>
</dbReference>
<keyword evidence="1" id="KW-0732">Signal</keyword>
<dbReference type="EMBL" id="CP014579">
    <property type="protein sequence ID" value="ANB76195.1"/>
    <property type="molecule type" value="Genomic_DNA"/>
</dbReference>
<dbReference type="KEGG" id="buz:AYM40_28445"/>
<evidence type="ECO:0000256" key="1">
    <source>
        <dbReference type="SAM" id="SignalP"/>
    </source>
</evidence>
<accession>A0A160FSU6</accession>
<dbReference type="Proteomes" id="UP000076852">
    <property type="component" value="Chromosome 2"/>
</dbReference>
<dbReference type="InterPro" id="IPR007461">
    <property type="entry name" value="Ysc84_actin-binding"/>
</dbReference>
<feature type="signal peptide" evidence="1">
    <location>
        <begin position="1"/>
        <end position="22"/>
    </location>
</feature>
<keyword evidence="4" id="KW-1185">Reference proteome</keyword>
<feature type="domain" description="Ysc84 actin-binding" evidence="2">
    <location>
        <begin position="107"/>
        <end position="190"/>
    </location>
</feature>
<evidence type="ECO:0000313" key="3">
    <source>
        <dbReference type="EMBL" id="ANB76195.1"/>
    </source>
</evidence>
<feature type="chain" id="PRO_5007814296" evidence="1">
    <location>
        <begin position="23"/>
        <end position="195"/>
    </location>
</feature>
<sequence>MLRRKFLFTTPGSILVIGLAVSGCTTTSPSDASSTQMGKRRSIDAGVDSTLGRLYNAANGSRELVAKARGVLVFPSVIDAGFVIGGQYGEGSLRVGGRTVGYYSTATGSIGWQAGAQSKAIVFLFMTEESLAKFRNSDGWSAGGDASVALLKIGANGNVDTGTATGQVDAFVLTNSGLMAGATLDGTKVSRLKTL</sequence>
<evidence type="ECO:0000313" key="4">
    <source>
        <dbReference type="Proteomes" id="UP000076852"/>
    </source>
</evidence>
<dbReference type="CDD" id="cd11524">
    <property type="entry name" value="SYLF"/>
    <property type="match status" value="1"/>
</dbReference>
<gene>
    <name evidence="3" type="ORF">AYM40_28445</name>
</gene>
<dbReference type="PROSITE" id="PS51257">
    <property type="entry name" value="PROKAR_LIPOPROTEIN"/>
    <property type="match status" value="1"/>
</dbReference>
<name>A0A160FSU6_9BURK</name>